<dbReference type="PANTHER" id="PTHR43790">
    <property type="entry name" value="CARBOHYDRATE TRANSPORT ATP-BINDING PROTEIN MG119-RELATED"/>
    <property type="match status" value="1"/>
</dbReference>
<keyword evidence="2" id="KW-0813">Transport</keyword>
<name>A0A7G9GHZ8_9FIRM</name>
<feature type="domain" description="ABC transporter" evidence="9">
    <location>
        <begin position="1"/>
        <end position="237"/>
    </location>
</feature>
<gene>
    <name evidence="10" type="ORF">H9Q79_05875</name>
</gene>
<dbReference type="Proteomes" id="UP000515860">
    <property type="component" value="Chromosome"/>
</dbReference>
<dbReference type="PROSITE" id="PS50893">
    <property type="entry name" value="ABC_TRANSPORTER_2"/>
    <property type="match status" value="2"/>
</dbReference>
<dbReference type="PROSITE" id="PS00211">
    <property type="entry name" value="ABC_TRANSPORTER_1"/>
    <property type="match status" value="1"/>
</dbReference>
<dbReference type="InterPro" id="IPR017871">
    <property type="entry name" value="ABC_transporter-like_CS"/>
</dbReference>
<protein>
    <submittedName>
        <fullName evidence="10">Sugar ABC transporter ATP-binding protein</fullName>
    </submittedName>
</protein>
<evidence type="ECO:0000256" key="1">
    <source>
        <dbReference type="ARBA" id="ARBA00004202"/>
    </source>
</evidence>
<evidence type="ECO:0000256" key="7">
    <source>
        <dbReference type="ARBA" id="ARBA00022967"/>
    </source>
</evidence>
<organism evidence="10 11">
    <name type="scientific">Wansuia hejianensis</name>
    <dbReference type="NCBI Taxonomy" id="2763667"/>
    <lineage>
        <taxon>Bacteria</taxon>
        <taxon>Bacillati</taxon>
        <taxon>Bacillota</taxon>
        <taxon>Clostridia</taxon>
        <taxon>Lachnospirales</taxon>
        <taxon>Lachnospiraceae</taxon>
        <taxon>Wansuia</taxon>
    </lineage>
</organism>
<dbReference type="SUPFAM" id="SSF52540">
    <property type="entry name" value="P-loop containing nucleoside triphosphate hydrolases"/>
    <property type="match status" value="2"/>
</dbReference>
<dbReference type="GO" id="GO:0005524">
    <property type="term" value="F:ATP binding"/>
    <property type="evidence" value="ECO:0007669"/>
    <property type="project" value="UniProtKB-KW"/>
</dbReference>
<keyword evidence="4" id="KW-0677">Repeat</keyword>
<evidence type="ECO:0000256" key="6">
    <source>
        <dbReference type="ARBA" id="ARBA00022840"/>
    </source>
</evidence>
<dbReference type="PANTHER" id="PTHR43790:SF9">
    <property type="entry name" value="GALACTOFURANOSE TRANSPORTER ATP-BINDING PROTEIN YTFR"/>
    <property type="match status" value="1"/>
</dbReference>
<keyword evidence="5" id="KW-0547">Nucleotide-binding</keyword>
<dbReference type="InterPro" id="IPR050107">
    <property type="entry name" value="ABC_carbohydrate_import_ATPase"/>
</dbReference>
<evidence type="ECO:0000256" key="8">
    <source>
        <dbReference type="ARBA" id="ARBA00023136"/>
    </source>
</evidence>
<dbReference type="SMART" id="SM00382">
    <property type="entry name" value="AAA"/>
    <property type="match status" value="2"/>
</dbReference>
<dbReference type="GO" id="GO:0016887">
    <property type="term" value="F:ATP hydrolysis activity"/>
    <property type="evidence" value="ECO:0007669"/>
    <property type="project" value="InterPro"/>
</dbReference>
<dbReference type="FunFam" id="3.40.50.300:FF:000127">
    <property type="entry name" value="Ribose import ATP-binding protein RbsA"/>
    <property type="match status" value="1"/>
</dbReference>
<keyword evidence="6 10" id="KW-0067">ATP-binding</keyword>
<evidence type="ECO:0000313" key="10">
    <source>
        <dbReference type="EMBL" id="QNM10430.1"/>
    </source>
</evidence>
<accession>A0A7G9GHZ8</accession>
<dbReference type="EMBL" id="CP060635">
    <property type="protein sequence ID" value="QNM10430.1"/>
    <property type="molecule type" value="Genomic_DNA"/>
</dbReference>
<evidence type="ECO:0000256" key="4">
    <source>
        <dbReference type="ARBA" id="ARBA00022737"/>
    </source>
</evidence>
<evidence type="ECO:0000256" key="5">
    <source>
        <dbReference type="ARBA" id="ARBA00022741"/>
    </source>
</evidence>
<comment type="subcellular location">
    <subcellularLocation>
        <location evidence="1">Cell membrane</location>
        <topology evidence="1">Peripheral membrane protein</topology>
    </subcellularLocation>
</comment>
<keyword evidence="7" id="KW-1278">Translocase</keyword>
<dbReference type="AlphaFoldDB" id="A0A7G9GHZ8"/>
<dbReference type="InterPro" id="IPR003439">
    <property type="entry name" value="ABC_transporter-like_ATP-bd"/>
</dbReference>
<dbReference type="InterPro" id="IPR003593">
    <property type="entry name" value="AAA+_ATPase"/>
</dbReference>
<proteinExistence type="predicted"/>
<evidence type="ECO:0000256" key="2">
    <source>
        <dbReference type="ARBA" id="ARBA00022448"/>
    </source>
</evidence>
<dbReference type="CDD" id="cd03216">
    <property type="entry name" value="ABC_Carb_Monos_I"/>
    <property type="match status" value="1"/>
</dbReference>
<keyword evidence="11" id="KW-1185">Reference proteome</keyword>
<dbReference type="InterPro" id="IPR027417">
    <property type="entry name" value="P-loop_NTPase"/>
</dbReference>
<evidence type="ECO:0000259" key="9">
    <source>
        <dbReference type="PROSITE" id="PS50893"/>
    </source>
</evidence>
<sequence>MRGIIKEFSGVRVLNQVDFELKTGEVHALLGANGAGKSTLMKILNGIYTLTEGEIYYDGKKVRIHSPRDAYSCGITMIHQELDLVGCRDVSENIYLGRELYKDRAHRILDRAGMRREAQTLLDELEFDLRAEDLVEKLPPAKQQLILIARTVSCNSRVIVMDEPTSSLSHNETKQLFKVIKSLKRKGISIIYISHFLEEIFEVSDRLTVLRNGEKVTTAVTSECSTQQLIQWMIGRESVVQKNIGEPKNDHEMLLECRGLTTLRDCIKNVSFQIRKGEIVGFAGVVGAGRSEIAKMIFGAEKMAAGEIYLDGEKVVIKSPTQAVRHGISMVPEDRKQEGLVLKLNVGANMWLSYLNKLKRGVGLDYKSLNGKAQQMFQHMSIKCEGVEQGIDKLSGGNQQKVAIGKCLLNEPKLLILDQPTRGIDVGAKGEIYRLVTELARDNNTAILYISDELEEIIALCDRIYIVKQGQCVKEIDNHTQQVTKALLLKDMVD</sequence>
<keyword evidence="8" id="KW-0472">Membrane</keyword>
<dbReference type="CDD" id="cd03215">
    <property type="entry name" value="ABC_Carb_Monos_II"/>
    <property type="match status" value="1"/>
</dbReference>
<dbReference type="Pfam" id="PF00005">
    <property type="entry name" value="ABC_tran"/>
    <property type="match status" value="2"/>
</dbReference>
<dbReference type="Gene3D" id="3.40.50.300">
    <property type="entry name" value="P-loop containing nucleotide triphosphate hydrolases"/>
    <property type="match status" value="2"/>
</dbReference>
<dbReference type="KEGG" id="whj:H9Q79_05875"/>
<evidence type="ECO:0000313" key="11">
    <source>
        <dbReference type="Proteomes" id="UP000515860"/>
    </source>
</evidence>
<keyword evidence="3" id="KW-1003">Cell membrane</keyword>
<evidence type="ECO:0000256" key="3">
    <source>
        <dbReference type="ARBA" id="ARBA00022475"/>
    </source>
</evidence>
<feature type="domain" description="ABC transporter" evidence="9">
    <location>
        <begin position="234"/>
        <end position="494"/>
    </location>
</feature>
<dbReference type="GO" id="GO:0005886">
    <property type="term" value="C:plasma membrane"/>
    <property type="evidence" value="ECO:0007669"/>
    <property type="project" value="UniProtKB-SubCell"/>
</dbReference>
<reference evidence="10 11" key="1">
    <citation type="submission" date="2020-08" db="EMBL/GenBank/DDBJ databases">
        <authorList>
            <person name="Liu C."/>
            <person name="Sun Q."/>
        </authorList>
    </citation>
    <scope>NUCLEOTIDE SEQUENCE [LARGE SCALE GENOMIC DNA]</scope>
    <source>
        <strain evidence="10 11">NSJ-29</strain>
    </source>
</reference>